<dbReference type="InterPro" id="IPR011009">
    <property type="entry name" value="Kinase-like_dom_sf"/>
</dbReference>
<evidence type="ECO:0000256" key="11">
    <source>
        <dbReference type="SAM" id="Phobius"/>
    </source>
</evidence>
<keyword evidence="6 11" id="KW-1133">Transmembrane helix</keyword>
<evidence type="ECO:0000256" key="3">
    <source>
        <dbReference type="ARBA" id="ARBA00022692"/>
    </source>
</evidence>
<protein>
    <recommendedName>
        <fullName evidence="2">guanylate cyclase</fullName>
        <ecNumber evidence="2">4.6.1.2</ecNumber>
    </recommendedName>
</protein>
<evidence type="ECO:0000256" key="1">
    <source>
        <dbReference type="ARBA" id="ARBA00004167"/>
    </source>
</evidence>
<dbReference type="GO" id="GO:0004016">
    <property type="term" value="F:adenylate cyclase activity"/>
    <property type="evidence" value="ECO:0007669"/>
    <property type="project" value="TreeGrafter"/>
</dbReference>
<dbReference type="GO" id="GO:0005524">
    <property type="term" value="F:ATP binding"/>
    <property type="evidence" value="ECO:0007669"/>
    <property type="project" value="InterPro"/>
</dbReference>
<comment type="subcellular location">
    <subcellularLocation>
        <location evidence="1">Membrane</location>
        <topology evidence="1">Single-pass membrane protein</topology>
    </subcellularLocation>
</comment>
<feature type="transmembrane region" description="Helical" evidence="11">
    <location>
        <begin position="357"/>
        <end position="377"/>
    </location>
</feature>
<dbReference type="PANTHER" id="PTHR11920:SF335">
    <property type="entry name" value="GUANYLATE CYCLASE"/>
    <property type="match status" value="1"/>
</dbReference>
<evidence type="ECO:0000256" key="8">
    <source>
        <dbReference type="ARBA" id="ARBA00023239"/>
    </source>
</evidence>
<keyword evidence="9" id="KW-0141">cGMP biosynthesis</keyword>
<name>A0A7S3R6P8_DUNTE</name>
<dbReference type="InterPro" id="IPR029787">
    <property type="entry name" value="Nucleotide_cyclase"/>
</dbReference>
<keyword evidence="8" id="KW-0456">Lyase</keyword>
<dbReference type="InterPro" id="IPR028082">
    <property type="entry name" value="Peripla_BP_I"/>
</dbReference>
<dbReference type="InterPro" id="IPR028081">
    <property type="entry name" value="Leu-bd"/>
</dbReference>
<keyword evidence="5" id="KW-0547">Nucleotide-binding</keyword>
<dbReference type="SUPFAM" id="SSF53822">
    <property type="entry name" value="Periplasmic binding protein-like I"/>
    <property type="match status" value="1"/>
</dbReference>
<evidence type="ECO:0000259" key="13">
    <source>
        <dbReference type="PROSITE" id="PS50125"/>
    </source>
</evidence>
<dbReference type="Gene3D" id="3.40.50.2300">
    <property type="match status" value="1"/>
</dbReference>
<dbReference type="GO" id="GO:0004383">
    <property type="term" value="F:guanylate cyclase activity"/>
    <property type="evidence" value="ECO:0007669"/>
    <property type="project" value="UniProtKB-EC"/>
</dbReference>
<evidence type="ECO:0000256" key="9">
    <source>
        <dbReference type="ARBA" id="ARBA00023293"/>
    </source>
</evidence>
<dbReference type="Gene3D" id="3.30.70.1230">
    <property type="entry name" value="Nucleotide cyclase"/>
    <property type="match status" value="1"/>
</dbReference>
<feature type="domain" description="Protein kinase" evidence="12">
    <location>
        <begin position="584"/>
        <end position="917"/>
    </location>
</feature>
<dbReference type="SUPFAM" id="SSF55073">
    <property type="entry name" value="Nucleotide cyclase"/>
    <property type="match status" value="1"/>
</dbReference>
<gene>
    <name evidence="14" type="ORF">DTER00134_LOCUS19233</name>
</gene>
<feature type="domain" description="Guanylate cyclase" evidence="13">
    <location>
        <begin position="973"/>
        <end position="1105"/>
    </location>
</feature>
<dbReference type="GO" id="GO:0007168">
    <property type="term" value="P:receptor guanylyl cyclase signaling pathway"/>
    <property type="evidence" value="ECO:0007669"/>
    <property type="project" value="TreeGrafter"/>
</dbReference>
<dbReference type="PROSITE" id="PS50011">
    <property type="entry name" value="PROTEIN_KINASE_DOM"/>
    <property type="match status" value="1"/>
</dbReference>
<dbReference type="PANTHER" id="PTHR11920">
    <property type="entry name" value="GUANYLYL CYCLASE"/>
    <property type="match status" value="1"/>
</dbReference>
<accession>A0A7S3R6P8</accession>
<dbReference type="GO" id="GO:0035556">
    <property type="term" value="P:intracellular signal transduction"/>
    <property type="evidence" value="ECO:0007669"/>
    <property type="project" value="InterPro"/>
</dbReference>
<dbReference type="CDD" id="cd07302">
    <property type="entry name" value="CHD"/>
    <property type="match status" value="1"/>
</dbReference>
<dbReference type="Pfam" id="PF00211">
    <property type="entry name" value="Guanylate_cyc"/>
    <property type="match status" value="1"/>
</dbReference>
<dbReference type="SUPFAM" id="SSF56112">
    <property type="entry name" value="Protein kinase-like (PK-like)"/>
    <property type="match status" value="1"/>
</dbReference>
<dbReference type="InterPro" id="IPR050401">
    <property type="entry name" value="Cyclic_nucleotide_synthase"/>
</dbReference>
<evidence type="ECO:0000256" key="5">
    <source>
        <dbReference type="ARBA" id="ARBA00022741"/>
    </source>
</evidence>
<dbReference type="SMART" id="SM00044">
    <property type="entry name" value="CYCc"/>
    <property type="match status" value="1"/>
</dbReference>
<evidence type="ECO:0000256" key="4">
    <source>
        <dbReference type="ARBA" id="ARBA00022729"/>
    </source>
</evidence>
<dbReference type="EC" id="4.6.1.2" evidence="2"/>
<dbReference type="PROSITE" id="PS50125">
    <property type="entry name" value="GUANYLATE_CYCLASE_2"/>
    <property type="match status" value="1"/>
</dbReference>
<organism evidence="14">
    <name type="scientific">Dunaliella tertiolecta</name>
    <name type="common">Green alga</name>
    <dbReference type="NCBI Taxonomy" id="3047"/>
    <lineage>
        <taxon>Eukaryota</taxon>
        <taxon>Viridiplantae</taxon>
        <taxon>Chlorophyta</taxon>
        <taxon>core chlorophytes</taxon>
        <taxon>Chlorophyceae</taxon>
        <taxon>CS clade</taxon>
        <taxon>Chlamydomonadales</taxon>
        <taxon>Dunaliellaceae</taxon>
        <taxon>Dunaliella</taxon>
    </lineage>
</organism>
<dbReference type="GO" id="GO:0001653">
    <property type="term" value="F:peptide receptor activity"/>
    <property type="evidence" value="ECO:0007669"/>
    <property type="project" value="TreeGrafter"/>
</dbReference>
<keyword evidence="7 11" id="KW-0472">Membrane</keyword>
<feature type="transmembrane region" description="Helical" evidence="11">
    <location>
        <begin position="495"/>
        <end position="520"/>
    </location>
</feature>
<feature type="compositionally biased region" description="Low complexity" evidence="10">
    <location>
        <begin position="849"/>
        <end position="865"/>
    </location>
</feature>
<evidence type="ECO:0000256" key="10">
    <source>
        <dbReference type="SAM" id="MobiDB-lite"/>
    </source>
</evidence>
<dbReference type="AlphaFoldDB" id="A0A7S3R6P8"/>
<dbReference type="Pfam" id="PF13458">
    <property type="entry name" value="Peripla_BP_6"/>
    <property type="match status" value="1"/>
</dbReference>
<evidence type="ECO:0000259" key="12">
    <source>
        <dbReference type="PROSITE" id="PS50011"/>
    </source>
</evidence>
<proteinExistence type="predicted"/>
<evidence type="ECO:0000256" key="7">
    <source>
        <dbReference type="ARBA" id="ARBA00023136"/>
    </source>
</evidence>
<reference evidence="14" key="1">
    <citation type="submission" date="2021-01" db="EMBL/GenBank/DDBJ databases">
        <authorList>
            <person name="Corre E."/>
            <person name="Pelletier E."/>
            <person name="Niang G."/>
            <person name="Scheremetjew M."/>
            <person name="Finn R."/>
            <person name="Kale V."/>
            <person name="Holt S."/>
            <person name="Cochrane G."/>
            <person name="Meng A."/>
            <person name="Brown T."/>
            <person name="Cohen L."/>
        </authorList>
    </citation>
    <scope>NUCLEOTIDE SEQUENCE</scope>
    <source>
        <strain evidence="14">CCMP1320</strain>
    </source>
</reference>
<sequence length="1203" mass="131163">MIMNLLCFLSARNQCWLWLLLYSFFCIKIARALIFTFQVGAVIEDGEKVCTGIADAHLGYKFAVDRMNGVSGSTPLSEQKRRGLVTQMFIKDAEGNEHRVSFNYTRVAYECAGSYLDNFALHQGLMSDLVNQTHFLFGSSPVQAGIENDIAHKARKLLYHCCVTPDAYYAQDTPYIFGAPASNSKYTLQALKSMALAGGVRKLFVFYLEDNEFTESTCLSAVQYVNDVVVHLAPDFQIVGSVKYNADKVQVPNFIEETVVEEAVRLGAEAIIGCDGERTGHIVAEALADRGVYLKSLFLTVAPARKDFVATVGPRAAENVLSAVQWHPSMGYADSFFGTSAGYTSDFEAVFGTEPSYLAAMASATVFSLAVAIKGAFERCTFTQASMDADALLFDTSAIACKDAIGQKYLGNGYDLIRKSLEVQSLETVVGRIEFNQHRRNVAKEPAITQIQSGVLECVMPLEFANKAIVMPMPAPPMEEESSQEEHIGDLPRDAFIIVVVVILGVALLLAVGVVLLLQWRIRHTSDIFSQLHVPLDQLDIIHPPERLADGSWESGKAKFCSSLVSLEPLSEIRTSASMATAQVKHRHPLSVSSKDAVCEALSLEASSSAEVSVEVLDQEDPPQSMEKQVLSSKLDMGVNFVHGNTLNLKPHTTPHMAYSQVLSLVWQCQRLQHPSIVPVLGASLSLPSMPPGMAVLITECQELGSLSSVMEMDDLMVLDIVKQLDVAKDIAQALAYLHTKEDPNLGAVLPNKLSGVSLNKYCRAKVHVPLTALVPDSGKITKRQSRFGWGASQASSPSRMSKQGVQEARVKGPSAGERADVLQYGLGVVDMLAPQAASQPHSEVTSGSYSELRNLSPSSSSGSAQGLGISTSQLHLLQSRHCPALIELLCQCCNLDAQQRPSFAQVFERLELHSLDIVHAAQQAPSTTPSFNPMQPPRQSADELLYDLFPAQVADALKSGRLPDPEPYPCVSLFFSDIVGYTELCSKLSPLQVMAMLHRLYMRFDQLAQELDLFKVETIGDAYMCVANLRSPQPECHAALMAAFAFGCRKAANEEFVCPSQPELGCIHIRCGIHAGPVMGAVVGTLNRRYCLFGDTVNVASRMESTSVCDNIQCSATFMQLLQQQWPEAAGTAQPQGERAIKGKGNMKTFFLYPPSKPWACGNLPLDSGHLKGLRLTGRHPGRSSLRDMHDLECVVEGQALV</sequence>
<keyword evidence="3 11" id="KW-0812">Transmembrane</keyword>
<evidence type="ECO:0000256" key="2">
    <source>
        <dbReference type="ARBA" id="ARBA00012202"/>
    </source>
</evidence>
<dbReference type="GO" id="GO:0005886">
    <property type="term" value="C:plasma membrane"/>
    <property type="evidence" value="ECO:0007669"/>
    <property type="project" value="TreeGrafter"/>
</dbReference>
<evidence type="ECO:0000256" key="6">
    <source>
        <dbReference type="ARBA" id="ARBA00022989"/>
    </source>
</evidence>
<dbReference type="InterPro" id="IPR000719">
    <property type="entry name" value="Prot_kinase_dom"/>
</dbReference>
<dbReference type="GO" id="GO:0004672">
    <property type="term" value="F:protein kinase activity"/>
    <property type="evidence" value="ECO:0007669"/>
    <property type="project" value="InterPro"/>
</dbReference>
<keyword evidence="4" id="KW-0732">Signal</keyword>
<evidence type="ECO:0000313" key="14">
    <source>
        <dbReference type="EMBL" id="CAE0504160.1"/>
    </source>
</evidence>
<feature type="region of interest" description="Disordered" evidence="10">
    <location>
        <begin position="838"/>
        <end position="865"/>
    </location>
</feature>
<dbReference type="InterPro" id="IPR001054">
    <property type="entry name" value="A/G_cyclase"/>
</dbReference>
<dbReference type="Gene3D" id="1.10.510.10">
    <property type="entry name" value="Transferase(Phosphotransferase) domain 1"/>
    <property type="match status" value="1"/>
</dbReference>
<dbReference type="EMBL" id="HBIP01031663">
    <property type="protein sequence ID" value="CAE0504160.1"/>
    <property type="molecule type" value="Transcribed_RNA"/>
</dbReference>
<feature type="compositionally biased region" description="Polar residues" evidence="10">
    <location>
        <begin position="838"/>
        <end position="848"/>
    </location>
</feature>